<gene>
    <name evidence="7" type="ORF">LSUE1_G005168</name>
</gene>
<evidence type="ECO:0000256" key="5">
    <source>
        <dbReference type="PIRSR" id="PIRSR000097-3"/>
    </source>
</evidence>
<dbReference type="SUPFAM" id="SSF51430">
    <property type="entry name" value="NAD(P)-linked oxidoreductase"/>
    <property type="match status" value="1"/>
</dbReference>
<evidence type="ECO:0000313" key="7">
    <source>
        <dbReference type="EMBL" id="TVY83855.1"/>
    </source>
</evidence>
<dbReference type="InterPro" id="IPR023210">
    <property type="entry name" value="NADP_OxRdtase_dom"/>
</dbReference>
<dbReference type="InterPro" id="IPR018170">
    <property type="entry name" value="Aldo/ket_reductase_CS"/>
</dbReference>
<evidence type="ECO:0000259" key="6">
    <source>
        <dbReference type="Pfam" id="PF00248"/>
    </source>
</evidence>
<evidence type="ECO:0000256" key="4">
    <source>
        <dbReference type="PIRSR" id="PIRSR000097-2"/>
    </source>
</evidence>
<dbReference type="InterPro" id="IPR020471">
    <property type="entry name" value="AKR"/>
</dbReference>
<dbReference type="EMBL" id="QGMK01000146">
    <property type="protein sequence ID" value="TVY83855.1"/>
    <property type="molecule type" value="Genomic_DNA"/>
</dbReference>
<accession>A0A8T9CDJ1</accession>
<feature type="domain" description="NADP-dependent oxidoreductase" evidence="6">
    <location>
        <begin position="41"/>
        <end position="269"/>
    </location>
</feature>
<dbReference type="FunFam" id="3.20.20.100:FF:000015">
    <property type="entry name" value="Oxidoreductase, aldo/keto reductase family"/>
    <property type="match status" value="1"/>
</dbReference>
<proteinExistence type="inferred from homology"/>
<feature type="site" description="Lowers pKa of active site Tyr" evidence="5">
    <location>
        <position position="81"/>
    </location>
</feature>
<name>A0A8T9CDJ1_9HELO</name>
<dbReference type="PRINTS" id="PR00069">
    <property type="entry name" value="ALDKETRDTASE"/>
</dbReference>
<comment type="caution">
    <text evidence="7">The sequence shown here is derived from an EMBL/GenBank/DDBJ whole genome shotgun (WGS) entry which is preliminary data.</text>
</comment>
<dbReference type="GO" id="GO:0016491">
    <property type="term" value="F:oxidoreductase activity"/>
    <property type="evidence" value="ECO:0007669"/>
    <property type="project" value="UniProtKB-KW"/>
</dbReference>
<feature type="binding site" evidence="4">
    <location>
        <position position="116"/>
    </location>
    <ligand>
        <name>substrate</name>
    </ligand>
</feature>
<dbReference type="Gene3D" id="3.20.20.100">
    <property type="entry name" value="NADP-dependent oxidoreductase domain"/>
    <property type="match status" value="1"/>
</dbReference>
<reference evidence="7 8" key="1">
    <citation type="submission" date="2018-05" db="EMBL/GenBank/DDBJ databases">
        <title>Genome sequencing and assembly of the regulated plant pathogen Lachnellula willkommii and related sister species for the development of diagnostic species identification markers.</title>
        <authorList>
            <person name="Giroux E."/>
            <person name="Bilodeau G."/>
        </authorList>
    </citation>
    <scope>NUCLEOTIDE SEQUENCE [LARGE SCALE GENOMIC DNA]</scope>
    <source>
        <strain evidence="7 8">CBS 268.59</strain>
    </source>
</reference>
<evidence type="ECO:0000256" key="2">
    <source>
        <dbReference type="ARBA" id="ARBA00023002"/>
    </source>
</evidence>
<dbReference type="Pfam" id="PF00248">
    <property type="entry name" value="Aldo_ket_red"/>
    <property type="match status" value="1"/>
</dbReference>
<dbReference type="PANTHER" id="PTHR43827">
    <property type="entry name" value="2,5-DIKETO-D-GLUCONIC ACID REDUCTASE"/>
    <property type="match status" value="1"/>
</dbReference>
<dbReference type="CDD" id="cd19071">
    <property type="entry name" value="AKR_AKR1-5-like"/>
    <property type="match status" value="1"/>
</dbReference>
<organism evidence="7 8">
    <name type="scientific">Lachnellula suecica</name>
    <dbReference type="NCBI Taxonomy" id="602035"/>
    <lineage>
        <taxon>Eukaryota</taxon>
        <taxon>Fungi</taxon>
        <taxon>Dikarya</taxon>
        <taxon>Ascomycota</taxon>
        <taxon>Pezizomycotina</taxon>
        <taxon>Leotiomycetes</taxon>
        <taxon>Helotiales</taxon>
        <taxon>Lachnaceae</taxon>
        <taxon>Lachnellula</taxon>
    </lineage>
</organism>
<dbReference type="InterPro" id="IPR036812">
    <property type="entry name" value="NAD(P)_OxRdtase_dom_sf"/>
</dbReference>
<comment type="similarity">
    <text evidence="1">Belongs to the aldo/keto reductase family.</text>
</comment>
<dbReference type="OrthoDB" id="416253at2759"/>
<dbReference type="PIRSF" id="PIRSF000097">
    <property type="entry name" value="AKR"/>
    <property type="match status" value="1"/>
</dbReference>
<dbReference type="PROSITE" id="PS00063">
    <property type="entry name" value="ALDOKETO_REDUCTASE_3"/>
    <property type="match status" value="1"/>
</dbReference>
<dbReference type="AlphaFoldDB" id="A0A8T9CDJ1"/>
<dbReference type="Proteomes" id="UP000469558">
    <property type="component" value="Unassembled WGS sequence"/>
</dbReference>
<feature type="active site" description="Proton donor" evidence="3">
    <location>
        <position position="56"/>
    </location>
</feature>
<keyword evidence="2" id="KW-0560">Oxidoreductase</keyword>
<evidence type="ECO:0000313" key="8">
    <source>
        <dbReference type="Proteomes" id="UP000469558"/>
    </source>
</evidence>
<evidence type="ECO:0000256" key="3">
    <source>
        <dbReference type="PIRSR" id="PIRSR000097-1"/>
    </source>
</evidence>
<dbReference type="PROSITE" id="PS00798">
    <property type="entry name" value="ALDOKETO_REDUCTASE_1"/>
    <property type="match status" value="1"/>
</dbReference>
<evidence type="ECO:0000256" key="1">
    <source>
        <dbReference type="ARBA" id="ARBA00007905"/>
    </source>
</evidence>
<keyword evidence="8" id="KW-1185">Reference proteome</keyword>
<sequence>MASKLAITDLLALPNSAVKIPRLGFGVYQAHGPQCVSSTLAALKVGYRHIDSAQYYANEKEVGEAVRQSGLKRSDIFITTKILTPAGSIDKSYQKMLDSVQKIDGPDGYVDLFLIHTASMGAESRKEVYLALEKLLADGRTKSIGVSNWGIGHIEELKGFAKVYPPHVNQIELHPFSQQREVVEFCHKNGIIVEAYCPLVRNQKASDPTLNSVAKAHGKTVAQVLIRYCLQKDWIPLPKSSTPSRIIENADVYDFELTKDEMGTLDGLNQGARGAIVQAVTN</sequence>
<dbReference type="PANTHER" id="PTHR43827:SF13">
    <property type="entry name" value="ALDO_KETO REDUCTASE FAMILY PROTEIN"/>
    <property type="match status" value="1"/>
</dbReference>
<protein>
    <submittedName>
        <fullName evidence="7">Putative oxidoreductase</fullName>
    </submittedName>
</protein>